<dbReference type="EMBL" id="CP015055">
    <property type="protein sequence ID" value="QGN14946.1"/>
    <property type="molecule type" value="Genomic_DNA"/>
</dbReference>
<sequence>MARNVSVLLLNLLSATTTMYGLINCTSVVLPSNLSHAGHKQFLTNIAALITVVNSLFNVLNQLLGDKGSISFLARELTLPVAMCLETIVCFIYWPLRLFFISLIMHGVQDSSRAPLALHIDISIHLLPILYLATDYFFLKPTPFQISGKKVFLTLPSLGLAYRVYLDKIIGPEGSYPYPFLDVAEPYKSIIFVVVSLSAGWIYILYQKIHKNPTLDSIKKQE</sequence>
<keyword evidence="4 5" id="KW-0472">Membrane</keyword>
<feature type="transmembrane region" description="Helical" evidence="5">
    <location>
        <begin position="116"/>
        <end position="139"/>
    </location>
</feature>
<feature type="transmembrane region" description="Helical" evidence="5">
    <location>
        <begin position="45"/>
        <end position="65"/>
    </location>
</feature>
<evidence type="ECO:0000313" key="6">
    <source>
        <dbReference type="EMBL" id="QGN14946.1"/>
    </source>
</evidence>
<reference evidence="6 7" key="1">
    <citation type="submission" date="2016-03" db="EMBL/GenBank/DDBJ databases">
        <title>How can Kluyveromyces marxianus grow so fast - potential evolutionary course in Saccharomyces Complex revealed by comparative genomics.</title>
        <authorList>
            <person name="Mo W."/>
            <person name="Lu W."/>
            <person name="Yang X."/>
            <person name="Qi J."/>
            <person name="Lv H."/>
        </authorList>
    </citation>
    <scope>NUCLEOTIDE SEQUENCE [LARGE SCALE GENOMIC DNA]</scope>
    <source>
        <strain evidence="6 7">FIM1</strain>
    </source>
</reference>
<reference evidence="6 7" key="2">
    <citation type="submission" date="2019-11" db="EMBL/GenBank/DDBJ databases">
        <authorList>
            <person name="Lu H."/>
        </authorList>
    </citation>
    <scope>NUCLEOTIDE SEQUENCE [LARGE SCALE GENOMIC DNA]</scope>
    <source>
        <strain evidence="6 7">FIM1</strain>
    </source>
</reference>
<gene>
    <name evidence="6" type="ORF">FIM1_1622</name>
</gene>
<feature type="transmembrane region" description="Helical" evidence="5">
    <location>
        <begin position="77"/>
        <end position="96"/>
    </location>
</feature>
<evidence type="ECO:0000313" key="7">
    <source>
        <dbReference type="Proteomes" id="UP000422736"/>
    </source>
</evidence>
<evidence type="ECO:0000256" key="2">
    <source>
        <dbReference type="ARBA" id="ARBA00022692"/>
    </source>
</evidence>
<dbReference type="Proteomes" id="UP000422736">
    <property type="component" value="Chromosome 2"/>
</dbReference>
<comment type="subcellular location">
    <subcellularLocation>
        <location evidence="1">Endomembrane system</location>
        <topology evidence="1">Multi-pass membrane protein</topology>
    </subcellularLocation>
</comment>
<name>A0ABX6ESW0_KLUMA</name>
<proteinExistence type="predicted"/>
<keyword evidence="2 5" id="KW-0812">Transmembrane</keyword>
<keyword evidence="3 5" id="KW-1133">Transmembrane helix</keyword>
<evidence type="ECO:0000256" key="5">
    <source>
        <dbReference type="SAM" id="Phobius"/>
    </source>
</evidence>
<dbReference type="InterPro" id="IPR006838">
    <property type="entry name" value="ADTRP_AIG1"/>
</dbReference>
<feature type="transmembrane region" description="Helical" evidence="5">
    <location>
        <begin position="186"/>
        <end position="206"/>
    </location>
</feature>
<dbReference type="Pfam" id="PF04750">
    <property type="entry name" value="Far-17a_AIG1"/>
    <property type="match status" value="1"/>
</dbReference>
<organism evidence="6 7">
    <name type="scientific">Kluyveromyces marxianus</name>
    <name type="common">Yeast</name>
    <name type="synonym">Candida kefyr</name>
    <dbReference type="NCBI Taxonomy" id="4911"/>
    <lineage>
        <taxon>Eukaryota</taxon>
        <taxon>Fungi</taxon>
        <taxon>Dikarya</taxon>
        <taxon>Ascomycota</taxon>
        <taxon>Saccharomycotina</taxon>
        <taxon>Saccharomycetes</taxon>
        <taxon>Saccharomycetales</taxon>
        <taxon>Saccharomycetaceae</taxon>
        <taxon>Kluyveromyces</taxon>
    </lineage>
</organism>
<evidence type="ECO:0000256" key="3">
    <source>
        <dbReference type="ARBA" id="ARBA00022989"/>
    </source>
</evidence>
<dbReference type="PANTHER" id="PTHR10989">
    <property type="entry name" value="ANDROGEN-INDUCED PROTEIN 1-RELATED"/>
    <property type="match status" value="1"/>
</dbReference>
<dbReference type="PANTHER" id="PTHR10989:SF16">
    <property type="entry name" value="AT02829P-RELATED"/>
    <property type="match status" value="1"/>
</dbReference>
<evidence type="ECO:0000256" key="1">
    <source>
        <dbReference type="ARBA" id="ARBA00004127"/>
    </source>
</evidence>
<keyword evidence="7" id="KW-1185">Reference proteome</keyword>
<accession>A0ABX6ESW0</accession>
<evidence type="ECO:0000256" key="4">
    <source>
        <dbReference type="ARBA" id="ARBA00023136"/>
    </source>
</evidence>
<protein>
    <submittedName>
        <fullName evidence="6">UPF0641 membrane protein YHR140W</fullName>
    </submittedName>
</protein>